<dbReference type="GO" id="GO:0071972">
    <property type="term" value="F:peptidoglycan L,D-transpeptidase activity"/>
    <property type="evidence" value="ECO:0007669"/>
    <property type="project" value="TreeGrafter"/>
</dbReference>
<feature type="active site" description="Nucleophile" evidence="6">
    <location>
        <position position="201"/>
    </location>
</feature>
<keyword evidence="4 6" id="KW-0573">Peptidoglycan synthesis</keyword>
<feature type="active site" description="Proton donor/acceptor" evidence="6">
    <location>
        <position position="185"/>
    </location>
</feature>
<dbReference type="Proteomes" id="UP000177057">
    <property type="component" value="Unassembled WGS sequence"/>
</dbReference>
<evidence type="ECO:0000256" key="5">
    <source>
        <dbReference type="ARBA" id="ARBA00023316"/>
    </source>
</evidence>
<dbReference type="Pfam" id="PF03734">
    <property type="entry name" value="YkuD"/>
    <property type="match status" value="1"/>
</dbReference>
<evidence type="ECO:0000256" key="6">
    <source>
        <dbReference type="PROSITE-ProRule" id="PRU01373"/>
    </source>
</evidence>
<feature type="domain" description="L,D-TPase catalytic" evidence="7">
    <location>
        <begin position="107"/>
        <end position="241"/>
    </location>
</feature>
<keyword evidence="2" id="KW-0808">Transferase</keyword>
<evidence type="ECO:0000256" key="4">
    <source>
        <dbReference type="ARBA" id="ARBA00022984"/>
    </source>
</evidence>
<reference evidence="8 9" key="1">
    <citation type="journal article" date="2016" name="Nat. Commun.">
        <title>Thousands of microbial genomes shed light on interconnected biogeochemical processes in an aquifer system.</title>
        <authorList>
            <person name="Anantharaman K."/>
            <person name="Brown C.T."/>
            <person name="Hug L.A."/>
            <person name="Sharon I."/>
            <person name="Castelle C.J."/>
            <person name="Probst A.J."/>
            <person name="Thomas B.C."/>
            <person name="Singh A."/>
            <person name="Wilkins M.J."/>
            <person name="Karaoz U."/>
            <person name="Brodie E.L."/>
            <person name="Williams K.H."/>
            <person name="Hubbard S.S."/>
            <person name="Banfield J.F."/>
        </authorList>
    </citation>
    <scope>NUCLEOTIDE SEQUENCE [LARGE SCALE GENOMIC DNA]</scope>
</reference>
<dbReference type="InterPro" id="IPR005490">
    <property type="entry name" value="LD_TPept_cat_dom"/>
</dbReference>
<evidence type="ECO:0000313" key="9">
    <source>
        <dbReference type="Proteomes" id="UP000177057"/>
    </source>
</evidence>
<organism evidence="8 9">
    <name type="scientific">Candidatus Daviesbacteria bacterium RIFCSPLOWO2_02_FULL_38_15</name>
    <dbReference type="NCBI Taxonomy" id="1797794"/>
    <lineage>
        <taxon>Bacteria</taxon>
        <taxon>Candidatus Daviesiibacteriota</taxon>
    </lineage>
</organism>
<dbReference type="PROSITE" id="PS52029">
    <property type="entry name" value="LD_TPASE"/>
    <property type="match status" value="1"/>
</dbReference>
<keyword evidence="5 6" id="KW-0961">Cell wall biogenesis/degradation</keyword>
<dbReference type="GO" id="GO:0008360">
    <property type="term" value="P:regulation of cell shape"/>
    <property type="evidence" value="ECO:0007669"/>
    <property type="project" value="UniProtKB-UniRule"/>
</dbReference>
<sequence>MLHRLLPLLLLVALITFGAFNFQSIRREIVYKLGISDDSTASCCKEEEVLKSKGEFDEDAAVAIFNNQVIDYPKTSLAVSYTQSLAQKPDTSQAVLGVTTNESGEEKWIEVSLSEQRTRAWEGNKLVMEFPISSGRWSPTPTGTFYIWYKTRSQTMKGGSKELGTYYSLPNVPHNMFFYKGYALHGAYWHNNFGHPMSHGCVNQPLANAAQIFDWAGPTVPEGQRAIRASADNPGTRVYVH</sequence>
<keyword evidence="3 6" id="KW-0133">Cell shape</keyword>
<comment type="caution">
    <text evidence="8">The sequence shown here is derived from an EMBL/GenBank/DDBJ whole genome shotgun (WGS) entry which is preliminary data.</text>
</comment>
<dbReference type="STRING" id="1797794.A3H40_04455"/>
<proteinExistence type="predicted"/>
<dbReference type="GO" id="GO:0016740">
    <property type="term" value="F:transferase activity"/>
    <property type="evidence" value="ECO:0007669"/>
    <property type="project" value="UniProtKB-KW"/>
</dbReference>
<evidence type="ECO:0000259" key="7">
    <source>
        <dbReference type="PROSITE" id="PS52029"/>
    </source>
</evidence>
<dbReference type="GO" id="GO:0018104">
    <property type="term" value="P:peptidoglycan-protein cross-linking"/>
    <property type="evidence" value="ECO:0007669"/>
    <property type="project" value="TreeGrafter"/>
</dbReference>
<name>A0A1F5N486_9BACT</name>
<dbReference type="InterPro" id="IPR050979">
    <property type="entry name" value="LD-transpeptidase"/>
</dbReference>
<dbReference type="GO" id="GO:0005576">
    <property type="term" value="C:extracellular region"/>
    <property type="evidence" value="ECO:0007669"/>
    <property type="project" value="TreeGrafter"/>
</dbReference>
<dbReference type="Gene3D" id="2.40.440.10">
    <property type="entry name" value="L,D-transpeptidase catalytic domain-like"/>
    <property type="match status" value="1"/>
</dbReference>
<dbReference type="GO" id="GO:0071555">
    <property type="term" value="P:cell wall organization"/>
    <property type="evidence" value="ECO:0007669"/>
    <property type="project" value="UniProtKB-UniRule"/>
</dbReference>
<evidence type="ECO:0000313" key="8">
    <source>
        <dbReference type="EMBL" id="OGE72465.1"/>
    </source>
</evidence>
<evidence type="ECO:0000256" key="1">
    <source>
        <dbReference type="ARBA" id="ARBA00004752"/>
    </source>
</evidence>
<dbReference type="EMBL" id="MFDV01000008">
    <property type="protein sequence ID" value="OGE72465.1"/>
    <property type="molecule type" value="Genomic_DNA"/>
</dbReference>
<dbReference type="PANTHER" id="PTHR30582">
    <property type="entry name" value="L,D-TRANSPEPTIDASE"/>
    <property type="match status" value="1"/>
</dbReference>
<dbReference type="UniPathway" id="UPA00219"/>
<dbReference type="CDD" id="cd16913">
    <property type="entry name" value="YkuD_like"/>
    <property type="match status" value="1"/>
</dbReference>
<dbReference type="SUPFAM" id="SSF141523">
    <property type="entry name" value="L,D-transpeptidase catalytic domain-like"/>
    <property type="match status" value="1"/>
</dbReference>
<gene>
    <name evidence="8" type="ORF">A3H40_04455</name>
</gene>
<dbReference type="PANTHER" id="PTHR30582:SF2">
    <property type="entry name" value="L,D-TRANSPEPTIDASE YCIB-RELATED"/>
    <property type="match status" value="1"/>
</dbReference>
<protein>
    <recommendedName>
        <fullName evidence="7">L,D-TPase catalytic domain-containing protein</fullName>
    </recommendedName>
</protein>
<dbReference type="AlphaFoldDB" id="A0A1F5N486"/>
<evidence type="ECO:0000256" key="3">
    <source>
        <dbReference type="ARBA" id="ARBA00022960"/>
    </source>
</evidence>
<comment type="pathway">
    <text evidence="1 6">Cell wall biogenesis; peptidoglycan biosynthesis.</text>
</comment>
<accession>A0A1F5N486</accession>
<evidence type="ECO:0000256" key="2">
    <source>
        <dbReference type="ARBA" id="ARBA00022679"/>
    </source>
</evidence>
<dbReference type="InterPro" id="IPR038063">
    <property type="entry name" value="Transpep_catalytic_dom"/>
</dbReference>